<evidence type="ECO:0000313" key="2">
    <source>
        <dbReference type="Proteomes" id="UP000015106"/>
    </source>
</evidence>
<dbReference type="AlphaFoldDB" id="A0A8R7V297"/>
<dbReference type="EnsemblPlants" id="TuG1812G0700001860.01.T01">
    <property type="protein sequence ID" value="TuG1812G0700001860.01.T01"/>
    <property type="gene ID" value="TuG1812G0700001860.01"/>
</dbReference>
<sequence>MPASVSTSAGITIRQGVDVISTGGRRPTRPMSPLLVLEEQLL</sequence>
<reference evidence="1" key="3">
    <citation type="submission" date="2022-06" db="UniProtKB">
        <authorList>
            <consortium name="EnsemblPlants"/>
        </authorList>
    </citation>
    <scope>IDENTIFICATION</scope>
</reference>
<keyword evidence="2" id="KW-1185">Reference proteome</keyword>
<name>A0A8R7V297_TRIUA</name>
<protein>
    <submittedName>
        <fullName evidence="1">Uncharacterized protein</fullName>
    </submittedName>
</protein>
<evidence type="ECO:0000313" key="1">
    <source>
        <dbReference type="EnsemblPlants" id="TuG1812G0700001860.01.T01"/>
    </source>
</evidence>
<reference evidence="2" key="1">
    <citation type="journal article" date="2013" name="Nature">
        <title>Draft genome of the wheat A-genome progenitor Triticum urartu.</title>
        <authorList>
            <person name="Ling H.Q."/>
            <person name="Zhao S."/>
            <person name="Liu D."/>
            <person name="Wang J."/>
            <person name="Sun H."/>
            <person name="Zhang C."/>
            <person name="Fan H."/>
            <person name="Li D."/>
            <person name="Dong L."/>
            <person name="Tao Y."/>
            <person name="Gao C."/>
            <person name="Wu H."/>
            <person name="Li Y."/>
            <person name="Cui Y."/>
            <person name="Guo X."/>
            <person name="Zheng S."/>
            <person name="Wang B."/>
            <person name="Yu K."/>
            <person name="Liang Q."/>
            <person name="Yang W."/>
            <person name="Lou X."/>
            <person name="Chen J."/>
            <person name="Feng M."/>
            <person name="Jian J."/>
            <person name="Zhang X."/>
            <person name="Luo G."/>
            <person name="Jiang Y."/>
            <person name="Liu J."/>
            <person name="Wang Z."/>
            <person name="Sha Y."/>
            <person name="Zhang B."/>
            <person name="Wu H."/>
            <person name="Tang D."/>
            <person name="Shen Q."/>
            <person name="Xue P."/>
            <person name="Zou S."/>
            <person name="Wang X."/>
            <person name="Liu X."/>
            <person name="Wang F."/>
            <person name="Yang Y."/>
            <person name="An X."/>
            <person name="Dong Z."/>
            <person name="Zhang K."/>
            <person name="Zhang X."/>
            <person name="Luo M.C."/>
            <person name="Dvorak J."/>
            <person name="Tong Y."/>
            <person name="Wang J."/>
            <person name="Yang H."/>
            <person name="Li Z."/>
            <person name="Wang D."/>
            <person name="Zhang A."/>
            <person name="Wang J."/>
        </authorList>
    </citation>
    <scope>NUCLEOTIDE SEQUENCE</scope>
    <source>
        <strain evidence="2">cv. G1812</strain>
    </source>
</reference>
<dbReference type="Proteomes" id="UP000015106">
    <property type="component" value="Chromosome 7"/>
</dbReference>
<organism evidence="1 2">
    <name type="scientific">Triticum urartu</name>
    <name type="common">Red wild einkorn</name>
    <name type="synonym">Crithodium urartu</name>
    <dbReference type="NCBI Taxonomy" id="4572"/>
    <lineage>
        <taxon>Eukaryota</taxon>
        <taxon>Viridiplantae</taxon>
        <taxon>Streptophyta</taxon>
        <taxon>Embryophyta</taxon>
        <taxon>Tracheophyta</taxon>
        <taxon>Spermatophyta</taxon>
        <taxon>Magnoliopsida</taxon>
        <taxon>Liliopsida</taxon>
        <taxon>Poales</taxon>
        <taxon>Poaceae</taxon>
        <taxon>BOP clade</taxon>
        <taxon>Pooideae</taxon>
        <taxon>Triticodae</taxon>
        <taxon>Triticeae</taxon>
        <taxon>Triticinae</taxon>
        <taxon>Triticum</taxon>
    </lineage>
</organism>
<proteinExistence type="predicted"/>
<dbReference type="Gramene" id="TuG1812G0700001860.01.T01">
    <property type="protein sequence ID" value="TuG1812G0700001860.01.T01"/>
    <property type="gene ID" value="TuG1812G0700001860.01"/>
</dbReference>
<accession>A0A8R7V297</accession>
<reference evidence="1" key="2">
    <citation type="submission" date="2018-03" db="EMBL/GenBank/DDBJ databases">
        <title>The Triticum urartu genome reveals the dynamic nature of wheat genome evolution.</title>
        <authorList>
            <person name="Ling H."/>
            <person name="Ma B."/>
            <person name="Shi X."/>
            <person name="Liu H."/>
            <person name="Dong L."/>
            <person name="Sun H."/>
            <person name="Cao Y."/>
            <person name="Gao Q."/>
            <person name="Zheng S."/>
            <person name="Li Y."/>
            <person name="Yu Y."/>
            <person name="Du H."/>
            <person name="Qi M."/>
            <person name="Li Y."/>
            <person name="Yu H."/>
            <person name="Cui Y."/>
            <person name="Wang N."/>
            <person name="Chen C."/>
            <person name="Wu H."/>
            <person name="Zhao Y."/>
            <person name="Zhang J."/>
            <person name="Li Y."/>
            <person name="Zhou W."/>
            <person name="Zhang B."/>
            <person name="Hu W."/>
            <person name="Eijk M."/>
            <person name="Tang J."/>
            <person name="Witsenboer H."/>
            <person name="Zhao S."/>
            <person name="Li Z."/>
            <person name="Zhang A."/>
            <person name="Wang D."/>
            <person name="Liang C."/>
        </authorList>
    </citation>
    <scope>NUCLEOTIDE SEQUENCE [LARGE SCALE GENOMIC DNA]</scope>
    <source>
        <strain evidence="1">cv. G1812</strain>
    </source>
</reference>